<keyword evidence="1" id="KW-1133">Transmembrane helix</keyword>
<evidence type="ECO:0000256" key="1">
    <source>
        <dbReference type="SAM" id="Phobius"/>
    </source>
</evidence>
<evidence type="ECO:0000313" key="2">
    <source>
        <dbReference type="EMBL" id="ARU18429.1"/>
    </source>
</evidence>
<feature type="transmembrane region" description="Helical" evidence="1">
    <location>
        <begin position="51"/>
        <end position="71"/>
    </location>
</feature>
<gene>
    <name evidence="2" type="ORF">A9D14_19065</name>
</gene>
<geneLocation type="plasmid" evidence="3">
    <name>pcme4a9ii</name>
</geneLocation>
<dbReference type="AlphaFoldDB" id="A0A217EZ59"/>
<keyword evidence="2" id="KW-0614">Plasmid</keyword>
<name>A0A217EZ59_9SPHN</name>
<keyword evidence="3" id="KW-1185">Reference proteome</keyword>
<keyword evidence="1" id="KW-0472">Membrane</keyword>
<protein>
    <submittedName>
        <fullName evidence="2">Uncharacterized protein</fullName>
    </submittedName>
</protein>
<feature type="transmembrane region" description="Helical" evidence="1">
    <location>
        <begin position="91"/>
        <end position="118"/>
    </location>
</feature>
<organism evidence="2 3">
    <name type="scientific">Croceicoccus marinus</name>
    <dbReference type="NCBI Taxonomy" id="450378"/>
    <lineage>
        <taxon>Bacteria</taxon>
        <taxon>Pseudomonadati</taxon>
        <taxon>Pseudomonadota</taxon>
        <taxon>Alphaproteobacteria</taxon>
        <taxon>Sphingomonadales</taxon>
        <taxon>Erythrobacteraceae</taxon>
        <taxon>Croceicoccus</taxon>
    </lineage>
</organism>
<dbReference type="EMBL" id="CP019604">
    <property type="protein sequence ID" value="ARU18429.1"/>
    <property type="molecule type" value="Genomic_DNA"/>
</dbReference>
<reference evidence="2 3" key="1">
    <citation type="submission" date="2017-01" db="EMBL/GenBank/DDBJ databases">
        <title>Complete genome sequence of esterase-producing bacterium Croceicoccus marinus E4A9.</title>
        <authorList>
            <person name="Wu Y.-H."/>
            <person name="Cheng H."/>
            <person name="Xu L."/>
            <person name="Huo Y.-Y."/>
            <person name="Wang C.-S."/>
            <person name="Xu X.-W."/>
        </authorList>
    </citation>
    <scope>NUCLEOTIDE SEQUENCE [LARGE SCALE GENOMIC DNA]</scope>
    <source>
        <strain evidence="2 3">E4A9</strain>
        <plasmid evidence="3">Plasmid pcme4a9ii</plasmid>
    </source>
</reference>
<feature type="transmembrane region" description="Helical" evidence="1">
    <location>
        <begin position="130"/>
        <end position="148"/>
    </location>
</feature>
<sequence length="157" mass="16936">MEPINTGRPEAVWRGAHPALWIAIFGGLIAFAWEMFQLPFYSTDGLGPVEAAYRCGLASFGDAGIMVAAYLGASLGNRRTPWLVDWPISRFLIYLAIGLAITSVVEILAVGAAWGWTYSPTMPLVPGTKIGLVPIIMWVLVPTATLWLSRKMGLGSA</sequence>
<dbReference type="KEGG" id="cman:A9D14_19065"/>
<keyword evidence="1" id="KW-0812">Transmembrane</keyword>
<dbReference type="Proteomes" id="UP000195807">
    <property type="component" value="Plasmid pCME4A9II"/>
</dbReference>
<feature type="transmembrane region" description="Helical" evidence="1">
    <location>
        <begin position="12"/>
        <end position="31"/>
    </location>
</feature>
<proteinExistence type="predicted"/>
<evidence type="ECO:0000313" key="3">
    <source>
        <dbReference type="Proteomes" id="UP000195807"/>
    </source>
</evidence>
<accession>A0A217EZ59</accession>